<proteinExistence type="predicted"/>
<dbReference type="PANTHER" id="PTHR13847:SF289">
    <property type="entry name" value="GLYCINE OXIDASE"/>
    <property type="match status" value="1"/>
</dbReference>
<dbReference type="PANTHER" id="PTHR13847">
    <property type="entry name" value="SARCOSINE DEHYDROGENASE-RELATED"/>
    <property type="match status" value="1"/>
</dbReference>
<reference evidence="3" key="2">
    <citation type="submission" date="2020-09" db="EMBL/GenBank/DDBJ databases">
        <authorList>
            <person name="Sun Q."/>
            <person name="Ohkuma M."/>
        </authorList>
    </citation>
    <scope>NUCLEOTIDE SEQUENCE</scope>
    <source>
        <strain evidence="3">JCM 4784</strain>
    </source>
</reference>
<dbReference type="Gene3D" id="3.50.50.60">
    <property type="entry name" value="FAD/NAD(P)-binding domain"/>
    <property type="match status" value="1"/>
</dbReference>
<reference evidence="3" key="1">
    <citation type="journal article" date="2014" name="Int. J. Syst. Evol. Microbiol.">
        <title>Complete genome sequence of Corynebacterium casei LMG S-19264T (=DSM 44701T), isolated from a smear-ripened cheese.</title>
        <authorList>
            <consortium name="US DOE Joint Genome Institute (JGI-PGF)"/>
            <person name="Walter F."/>
            <person name="Albersmeier A."/>
            <person name="Kalinowski J."/>
            <person name="Ruckert C."/>
        </authorList>
    </citation>
    <scope>NUCLEOTIDE SEQUENCE</scope>
    <source>
        <strain evidence="3">JCM 4784</strain>
    </source>
</reference>
<keyword evidence="1" id="KW-0560">Oxidoreductase</keyword>
<name>A0A918ZWC0_9ACTN</name>
<dbReference type="InterPro" id="IPR036188">
    <property type="entry name" value="FAD/NAD-bd_sf"/>
</dbReference>
<keyword evidence="4" id="KW-1185">Reference proteome</keyword>
<dbReference type="Gene3D" id="3.30.9.10">
    <property type="entry name" value="D-Amino Acid Oxidase, subunit A, domain 2"/>
    <property type="match status" value="1"/>
</dbReference>
<dbReference type="GO" id="GO:0005737">
    <property type="term" value="C:cytoplasm"/>
    <property type="evidence" value="ECO:0007669"/>
    <property type="project" value="TreeGrafter"/>
</dbReference>
<evidence type="ECO:0000313" key="3">
    <source>
        <dbReference type="EMBL" id="GHE73321.1"/>
    </source>
</evidence>
<protein>
    <submittedName>
        <fullName evidence="3">Glycine oxidase ThiO</fullName>
    </submittedName>
</protein>
<accession>A0A918ZWC0</accession>
<evidence type="ECO:0000259" key="2">
    <source>
        <dbReference type="Pfam" id="PF01266"/>
    </source>
</evidence>
<gene>
    <name evidence="3" type="primary">thiO</name>
    <name evidence="3" type="ORF">GCM10018785_46780</name>
</gene>
<dbReference type="Pfam" id="PF01266">
    <property type="entry name" value="DAO"/>
    <property type="match status" value="1"/>
</dbReference>
<evidence type="ECO:0000256" key="1">
    <source>
        <dbReference type="ARBA" id="ARBA00023002"/>
    </source>
</evidence>
<evidence type="ECO:0000313" key="4">
    <source>
        <dbReference type="Proteomes" id="UP000608024"/>
    </source>
</evidence>
<dbReference type="AlphaFoldDB" id="A0A918ZWC0"/>
<feature type="domain" description="FAD dependent oxidoreductase" evidence="2">
    <location>
        <begin position="8"/>
        <end position="374"/>
    </location>
</feature>
<dbReference type="RefSeq" id="WP_190137982.1">
    <property type="nucleotide sequence ID" value="NZ_BNBT01000080.1"/>
</dbReference>
<dbReference type="Proteomes" id="UP000608024">
    <property type="component" value="Unassembled WGS sequence"/>
</dbReference>
<dbReference type="InterPro" id="IPR006076">
    <property type="entry name" value="FAD-dep_OxRdtase"/>
</dbReference>
<dbReference type="GO" id="GO:0016491">
    <property type="term" value="F:oxidoreductase activity"/>
    <property type="evidence" value="ECO:0007669"/>
    <property type="project" value="UniProtKB-KW"/>
</dbReference>
<organism evidence="3 4">
    <name type="scientific">Streptomyces longispororuber</name>
    <dbReference type="NCBI Taxonomy" id="68230"/>
    <lineage>
        <taxon>Bacteria</taxon>
        <taxon>Bacillati</taxon>
        <taxon>Actinomycetota</taxon>
        <taxon>Actinomycetes</taxon>
        <taxon>Kitasatosporales</taxon>
        <taxon>Streptomycetaceae</taxon>
        <taxon>Streptomyces</taxon>
    </lineage>
</organism>
<dbReference type="SUPFAM" id="SSF51905">
    <property type="entry name" value="FAD/NAD(P)-binding domain"/>
    <property type="match status" value="1"/>
</dbReference>
<dbReference type="EMBL" id="BNBT01000080">
    <property type="protein sequence ID" value="GHE73321.1"/>
    <property type="molecule type" value="Genomic_DNA"/>
</dbReference>
<sequence>MARPADADVVVLGTGVIGLATAWEAARRGLRVRLVGPRLGEHQGQASRAAGAMLAPFSEVAASDNSQRVALEVRERVAARALYDSWLPLLRQASGRPLALTPGLWVVATTGGRGDAAELDAIADAARAHGHPAERHDPADVPGLSPARSVAAHGALWLPTEATVDSGELMGALTDVLLAHEGVEWSEEHATGLRPSAGADVAVTRAGAPDIRAPRVVLAVGVGLSDLLAGSGDLDLALPPMLAGKGVSVLLRHVPTELPAAIRTPMRDFACGMHLVPRADGVVYLGATNRLTPTGAVTHPLVTELTDLLREAGEELNTRLYEGQVVGTRVGYRPFTLDHLPLVGRTADPRVLIASGTYRNGMLLAPRVAEMIANHLTGATVEAHPFDPTRTITPHALPETLEHWLPDLVDLFLPPQGTPTNMQGVLADLLHHGLRSLVTDGSGPRGAAVRRTWEQAPVPEALWSLLVAYLK</sequence>
<comment type="caution">
    <text evidence="3">The sequence shown here is derived from an EMBL/GenBank/DDBJ whole genome shotgun (WGS) entry which is preliminary data.</text>
</comment>